<keyword evidence="4" id="KW-1185">Reference proteome</keyword>
<feature type="chain" id="PRO_5011121230" evidence="2">
    <location>
        <begin position="30"/>
        <end position="116"/>
    </location>
</feature>
<keyword evidence="2" id="KW-0732">Signal</keyword>
<dbReference type="Proteomes" id="UP000191901">
    <property type="component" value="Chromosome"/>
</dbReference>
<evidence type="ECO:0000256" key="1">
    <source>
        <dbReference type="SAM" id="MobiDB-lite"/>
    </source>
</evidence>
<feature type="region of interest" description="Disordered" evidence="1">
    <location>
        <begin position="32"/>
        <end position="116"/>
    </location>
</feature>
<gene>
    <name evidence="3" type="ORF">XM38_016210</name>
</gene>
<dbReference type="OrthoDB" id="582868at2"/>
<proteinExistence type="predicted"/>
<evidence type="ECO:0000256" key="2">
    <source>
        <dbReference type="SAM" id="SignalP"/>
    </source>
</evidence>
<dbReference type="EMBL" id="CP021983">
    <property type="protein sequence ID" value="ASC70676.1"/>
    <property type="molecule type" value="Genomic_DNA"/>
</dbReference>
<dbReference type="RefSeq" id="WP_080806122.1">
    <property type="nucleotide sequence ID" value="NZ_CP021983.2"/>
</dbReference>
<reference evidence="3 4" key="1">
    <citation type="journal article" date="2016" name="Biochim. Biophys. Acta">
        <title>Characterization of red-shifted phycobilisomes isolated from the chlorophyll f-containing cyanobacterium Halomicronema hongdechloris.</title>
        <authorList>
            <person name="Li Y."/>
            <person name="Lin Y."/>
            <person name="Garvey C.J."/>
            <person name="Birch D."/>
            <person name="Corkery R.W."/>
            <person name="Loughlin P.C."/>
            <person name="Scheer H."/>
            <person name="Willows R.D."/>
            <person name="Chen M."/>
        </authorList>
    </citation>
    <scope>NUCLEOTIDE SEQUENCE [LARGE SCALE GENOMIC DNA]</scope>
    <source>
        <strain evidence="3 4">C2206</strain>
    </source>
</reference>
<feature type="compositionally biased region" description="Polar residues" evidence="1">
    <location>
        <begin position="66"/>
        <end position="81"/>
    </location>
</feature>
<dbReference type="AlphaFoldDB" id="A0A1Z3HK91"/>
<name>A0A1Z3HK91_9CYAN</name>
<evidence type="ECO:0000313" key="3">
    <source>
        <dbReference type="EMBL" id="ASC70676.1"/>
    </source>
</evidence>
<sequence length="116" mass="12697">MVCLTRCNWLWVVGLVAAVGIVAAPVASAQEAADIDPLEDLQGPERSSDPFNSDLGPMQLIHQLMRNGTSLSDFNQRQQGRISDEVRNFRQQQQEALRSQPQASPAPAPESDEAVQ</sequence>
<feature type="signal peptide" evidence="2">
    <location>
        <begin position="1"/>
        <end position="29"/>
    </location>
</feature>
<evidence type="ECO:0000313" key="4">
    <source>
        <dbReference type="Proteomes" id="UP000191901"/>
    </source>
</evidence>
<accession>A0A1Z3HK91</accession>
<organism evidence="3 4">
    <name type="scientific">Halomicronema hongdechloris C2206</name>
    <dbReference type="NCBI Taxonomy" id="1641165"/>
    <lineage>
        <taxon>Bacteria</taxon>
        <taxon>Bacillati</taxon>
        <taxon>Cyanobacteriota</taxon>
        <taxon>Cyanophyceae</taxon>
        <taxon>Nodosilineales</taxon>
        <taxon>Nodosilineaceae</taxon>
        <taxon>Halomicronema</taxon>
    </lineage>
</organism>
<dbReference type="KEGG" id="hhg:XM38_016210"/>
<protein>
    <submittedName>
        <fullName evidence="3">Uncharacterized protein</fullName>
    </submittedName>
</protein>